<dbReference type="FunFam" id="3.30.565.10:FF:000010">
    <property type="entry name" value="Sensor histidine kinase RcsC"/>
    <property type="match status" value="1"/>
</dbReference>
<dbReference type="InterPro" id="IPR005467">
    <property type="entry name" value="His_kinase_dom"/>
</dbReference>
<keyword evidence="10" id="KW-0067">ATP-binding</keyword>
<evidence type="ECO:0000256" key="1">
    <source>
        <dbReference type="ARBA" id="ARBA00000085"/>
    </source>
</evidence>
<feature type="transmembrane region" description="Helical" evidence="16">
    <location>
        <begin position="65"/>
        <end position="87"/>
    </location>
</feature>
<keyword evidence="6" id="KW-0808">Transferase</keyword>
<dbReference type="InterPro" id="IPR011006">
    <property type="entry name" value="CheY-like_superfamily"/>
</dbReference>
<dbReference type="PANTHER" id="PTHR43047:SF64">
    <property type="entry name" value="HISTIDINE KINASE CONTAINING CHEY-HOMOLOGOUS RECEIVER DOMAIN AND PAS DOMAIN-RELATED"/>
    <property type="match status" value="1"/>
</dbReference>
<dbReference type="Gene3D" id="3.30.565.10">
    <property type="entry name" value="Histidine kinase-like ATPase, C-terminal domain"/>
    <property type="match status" value="1"/>
</dbReference>
<sequence>MINKHNNTLEILLAALLAILLNFFPVSLISGSELMFGNVIAVAITLLFGIRVGVLVSLIASTVSYFSWGHLLLLIPFVAEILCVGFARKLNRSPLIIGVVYWLSLGAMVVAFEYILFTDYIEETRNAIIIKYLLNGVINVSAGYVLALAFSRFFNKTHLFRLRLSRLITLVVFVAVISSVLLNSYFWLQEAKQDKLTQIKESLRIDARHVAKGVEEYIYKTSDALALHAKLSEDMIVWSDFQRQLDAIASHHRNVLTMLVADKNGDIVATYPASLLALVSNGKDKFSVENREYFSEAKNTGKRVISDVFQGKGFGSDPIIALSSPLFGNNEFQGIIEASLNLSKFSELDRKLVHPEQVLLILDKKNRVVYYSDNSNYSFLQPLEKSEELNYLNAPNNYFFVDQHGKHIIADGHSLPSLNWTVLSMLPRSVYEQELANLVQQSLLILVLSIVFFLFIADKVAMSVSKPIADLNAALSNANQTGRFEQLKLELPESVLEEYNELVPILNRFSGELAKTLESLNKSLIHSAQVNEQLEVLNEQLSNKVAQKTEALSRALEEAQIANKAKSEFLANMSHEIRTPMNGILGTIQLLQKTAKSPESADLLDKAMYSSNALLALLNDILDFTKIEAGKLALESIEFDLKPLLESVCDSVSTATAENGVTLSTEFDDDLYLSRVGDPNRLRQIILNLVSNAVKFTPDGNVSISVTELSAEELVIEVEDSGIGMSSDALDRLFSRFEQADSSTTREYGGTGLGMSITKNLVEMMHGDILVESKQDIGTKVIVQLPLKRAKESSLERQVKRECTVPNLQGKKVLLAEDNRINQVIFLSMMKDTNAEIIVAANGQQAVELVSKHSFELIFLDIQMPIMDGVEACRLIKEINPAIPLIAITANVMEVDIKKYLDCGFDDHIGKPVELNELYEKIASIF</sequence>
<proteinExistence type="predicted"/>
<feature type="transmembrane region" description="Helical" evidence="16">
    <location>
        <begin position="438"/>
        <end position="457"/>
    </location>
</feature>
<comment type="catalytic activity">
    <reaction evidence="1">
        <text>ATP + protein L-histidine = ADP + protein N-phospho-L-histidine.</text>
        <dbReference type="EC" id="2.7.13.3"/>
    </reaction>
</comment>
<dbReference type="InterPro" id="IPR036890">
    <property type="entry name" value="HATPase_C_sf"/>
</dbReference>
<dbReference type="Pfam" id="PF02518">
    <property type="entry name" value="HATPase_c"/>
    <property type="match status" value="1"/>
</dbReference>
<evidence type="ECO:0000256" key="6">
    <source>
        <dbReference type="ARBA" id="ARBA00022679"/>
    </source>
</evidence>
<evidence type="ECO:0000256" key="8">
    <source>
        <dbReference type="ARBA" id="ARBA00022741"/>
    </source>
</evidence>
<evidence type="ECO:0000256" key="7">
    <source>
        <dbReference type="ARBA" id="ARBA00022692"/>
    </source>
</evidence>
<dbReference type="CDD" id="cd17546">
    <property type="entry name" value="REC_hyHK_CKI1_RcsC-like"/>
    <property type="match status" value="1"/>
</dbReference>
<evidence type="ECO:0000259" key="17">
    <source>
        <dbReference type="PROSITE" id="PS50109"/>
    </source>
</evidence>
<keyword evidence="8" id="KW-0547">Nucleotide-binding</keyword>
<dbReference type="InterPro" id="IPR036097">
    <property type="entry name" value="HisK_dim/P_sf"/>
</dbReference>
<gene>
    <name evidence="19" type="ORF">HII17_00265</name>
</gene>
<keyword evidence="9" id="KW-0418">Kinase</keyword>
<dbReference type="PROSITE" id="PS50109">
    <property type="entry name" value="HIS_KIN"/>
    <property type="match status" value="1"/>
</dbReference>
<feature type="transmembrane region" description="Helical" evidence="16">
    <location>
        <begin position="129"/>
        <end position="155"/>
    </location>
</feature>
<keyword evidence="12" id="KW-0902">Two-component regulatory system</keyword>
<dbReference type="PRINTS" id="PR00344">
    <property type="entry name" value="BCTRLSENSOR"/>
</dbReference>
<dbReference type="InterPro" id="IPR003594">
    <property type="entry name" value="HATPase_dom"/>
</dbReference>
<dbReference type="CDD" id="cd00082">
    <property type="entry name" value="HisKA"/>
    <property type="match status" value="1"/>
</dbReference>
<dbReference type="Gene3D" id="3.30.450.20">
    <property type="entry name" value="PAS domain"/>
    <property type="match status" value="1"/>
</dbReference>
<keyword evidence="5 14" id="KW-0597">Phosphoprotein</keyword>
<dbReference type="SMART" id="SM00388">
    <property type="entry name" value="HisKA"/>
    <property type="match status" value="1"/>
</dbReference>
<dbReference type="FunFam" id="1.10.287.130:FF:000004">
    <property type="entry name" value="Ethylene receptor 1"/>
    <property type="match status" value="1"/>
</dbReference>
<keyword evidence="11 16" id="KW-1133">Transmembrane helix</keyword>
<dbReference type="InterPro" id="IPR001789">
    <property type="entry name" value="Sig_transdc_resp-reg_receiver"/>
</dbReference>
<dbReference type="GO" id="GO:0005524">
    <property type="term" value="F:ATP binding"/>
    <property type="evidence" value="ECO:0007669"/>
    <property type="project" value="UniProtKB-KW"/>
</dbReference>
<evidence type="ECO:0000256" key="11">
    <source>
        <dbReference type="ARBA" id="ARBA00022989"/>
    </source>
</evidence>
<dbReference type="InterPro" id="IPR003661">
    <property type="entry name" value="HisK_dim/P_dom"/>
</dbReference>
<dbReference type="Gene3D" id="3.40.50.2300">
    <property type="match status" value="1"/>
</dbReference>
<dbReference type="SUPFAM" id="SSF47384">
    <property type="entry name" value="Homodimeric domain of signal transducing histidine kinase"/>
    <property type="match status" value="1"/>
</dbReference>
<dbReference type="Gene3D" id="1.10.287.130">
    <property type="match status" value="1"/>
</dbReference>
<keyword evidence="4" id="KW-1003">Cell membrane</keyword>
<evidence type="ECO:0000256" key="2">
    <source>
        <dbReference type="ARBA" id="ARBA00004651"/>
    </source>
</evidence>
<keyword evidence="15" id="KW-0175">Coiled coil</keyword>
<accession>A0A7Y0L9B6</accession>
<feature type="modified residue" description="4-aspartylphosphate" evidence="14">
    <location>
        <position position="861"/>
    </location>
</feature>
<name>A0A7Y0L9B6_9GAMM</name>
<dbReference type="Pfam" id="PF02743">
    <property type="entry name" value="dCache_1"/>
    <property type="match status" value="1"/>
</dbReference>
<dbReference type="SUPFAM" id="SSF52172">
    <property type="entry name" value="CheY-like"/>
    <property type="match status" value="1"/>
</dbReference>
<feature type="transmembrane region" description="Helical" evidence="16">
    <location>
        <begin position="167"/>
        <end position="188"/>
    </location>
</feature>
<dbReference type="Pfam" id="PF00512">
    <property type="entry name" value="HisKA"/>
    <property type="match status" value="1"/>
</dbReference>
<dbReference type="InterPro" id="IPR004358">
    <property type="entry name" value="Sig_transdc_His_kin-like_C"/>
</dbReference>
<protein>
    <recommendedName>
        <fullName evidence="3">histidine kinase</fullName>
        <ecNumber evidence="3">2.7.13.3</ecNumber>
    </recommendedName>
</protein>
<feature type="transmembrane region" description="Helical" evidence="16">
    <location>
        <begin position="12"/>
        <end position="29"/>
    </location>
</feature>
<evidence type="ECO:0000256" key="16">
    <source>
        <dbReference type="SAM" id="Phobius"/>
    </source>
</evidence>
<reference evidence="19 20" key="1">
    <citation type="submission" date="2020-04" db="EMBL/GenBank/DDBJ databases">
        <title>Thalassotalea sp. M1531, isolated from the surface of marine red alga.</title>
        <authorList>
            <person name="Pang L."/>
            <person name="Lu D.-C."/>
        </authorList>
    </citation>
    <scope>NUCLEOTIDE SEQUENCE [LARGE SCALE GENOMIC DNA]</scope>
    <source>
        <strain evidence="19 20">M1531</strain>
    </source>
</reference>
<dbReference type="GO" id="GO:0005886">
    <property type="term" value="C:plasma membrane"/>
    <property type="evidence" value="ECO:0007669"/>
    <property type="project" value="UniProtKB-SubCell"/>
</dbReference>
<feature type="transmembrane region" description="Helical" evidence="16">
    <location>
        <begin position="36"/>
        <end position="59"/>
    </location>
</feature>
<dbReference type="Pfam" id="PF00072">
    <property type="entry name" value="Response_reg"/>
    <property type="match status" value="1"/>
</dbReference>
<evidence type="ECO:0000256" key="5">
    <source>
        <dbReference type="ARBA" id="ARBA00022553"/>
    </source>
</evidence>
<dbReference type="InterPro" id="IPR033479">
    <property type="entry name" value="dCache_1"/>
</dbReference>
<evidence type="ECO:0000313" key="20">
    <source>
        <dbReference type="Proteomes" id="UP000568664"/>
    </source>
</evidence>
<organism evidence="19 20">
    <name type="scientific">Thalassotalea algicola</name>
    <dbReference type="NCBI Taxonomy" id="2716224"/>
    <lineage>
        <taxon>Bacteria</taxon>
        <taxon>Pseudomonadati</taxon>
        <taxon>Pseudomonadota</taxon>
        <taxon>Gammaproteobacteria</taxon>
        <taxon>Alteromonadales</taxon>
        <taxon>Colwelliaceae</taxon>
        <taxon>Thalassotalea</taxon>
    </lineage>
</organism>
<evidence type="ECO:0000313" key="19">
    <source>
        <dbReference type="EMBL" id="NMP29978.1"/>
    </source>
</evidence>
<comment type="subcellular location">
    <subcellularLocation>
        <location evidence="2">Cell membrane</location>
        <topology evidence="2">Multi-pass membrane protein</topology>
    </subcellularLocation>
</comment>
<feature type="coiled-coil region" evidence="15">
    <location>
        <begin position="527"/>
        <end position="558"/>
    </location>
</feature>
<dbReference type="PANTHER" id="PTHR43047">
    <property type="entry name" value="TWO-COMPONENT HISTIDINE PROTEIN KINASE"/>
    <property type="match status" value="1"/>
</dbReference>
<evidence type="ECO:0000256" key="14">
    <source>
        <dbReference type="PROSITE-ProRule" id="PRU00169"/>
    </source>
</evidence>
<dbReference type="EC" id="2.7.13.3" evidence="3"/>
<dbReference type="CDD" id="cd16922">
    <property type="entry name" value="HATPase_EvgS-ArcB-TorS-like"/>
    <property type="match status" value="1"/>
</dbReference>
<evidence type="ECO:0000259" key="18">
    <source>
        <dbReference type="PROSITE" id="PS50110"/>
    </source>
</evidence>
<dbReference type="EMBL" id="JABBXH010000001">
    <property type="protein sequence ID" value="NMP29978.1"/>
    <property type="molecule type" value="Genomic_DNA"/>
</dbReference>
<comment type="caution">
    <text evidence="19">The sequence shown here is derived from an EMBL/GenBank/DDBJ whole genome shotgun (WGS) entry which is preliminary data.</text>
</comment>
<dbReference type="CDD" id="cd18773">
    <property type="entry name" value="PDC1_HK_sensor"/>
    <property type="match status" value="1"/>
</dbReference>
<feature type="domain" description="Response regulatory" evidence="18">
    <location>
        <begin position="812"/>
        <end position="926"/>
    </location>
</feature>
<dbReference type="SMART" id="SM00387">
    <property type="entry name" value="HATPase_c"/>
    <property type="match status" value="1"/>
</dbReference>
<dbReference type="GO" id="GO:0000155">
    <property type="term" value="F:phosphorelay sensor kinase activity"/>
    <property type="evidence" value="ECO:0007669"/>
    <property type="project" value="InterPro"/>
</dbReference>
<dbReference type="AlphaFoldDB" id="A0A7Y0L9B6"/>
<evidence type="ECO:0000256" key="3">
    <source>
        <dbReference type="ARBA" id="ARBA00012438"/>
    </source>
</evidence>
<dbReference type="PROSITE" id="PS50110">
    <property type="entry name" value="RESPONSE_REGULATORY"/>
    <property type="match status" value="1"/>
</dbReference>
<evidence type="ECO:0000256" key="9">
    <source>
        <dbReference type="ARBA" id="ARBA00022777"/>
    </source>
</evidence>
<feature type="transmembrane region" description="Helical" evidence="16">
    <location>
        <begin position="99"/>
        <end position="117"/>
    </location>
</feature>
<keyword evidence="7 16" id="KW-0812">Transmembrane</keyword>
<feature type="domain" description="Histidine kinase" evidence="17">
    <location>
        <begin position="572"/>
        <end position="789"/>
    </location>
</feature>
<dbReference type="RefSeq" id="WP_169073332.1">
    <property type="nucleotide sequence ID" value="NZ_JABBXH010000001.1"/>
</dbReference>
<keyword evidence="13 16" id="KW-0472">Membrane</keyword>
<evidence type="ECO:0000256" key="10">
    <source>
        <dbReference type="ARBA" id="ARBA00022840"/>
    </source>
</evidence>
<dbReference type="SUPFAM" id="SSF55874">
    <property type="entry name" value="ATPase domain of HSP90 chaperone/DNA topoisomerase II/histidine kinase"/>
    <property type="match status" value="1"/>
</dbReference>
<dbReference type="Proteomes" id="UP000568664">
    <property type="component" value="Unassembled WGS sequence"/>
</dbReference>
<evidence type="ECO:0000256" key="12">
    <source>
        <dbReference type="ARBA" id="ARBA00023012"/>
    </source>
</evidence>
<evidence type="ECO:0000256" key="4">
    <source>
        <dbReference type="ARBA" id="ARBA00022475"/>
    </source>
</evidence>
<dbReference type="SMART" id="SM00448">
    <property type="entry name" value="REC"/>
    <property type="match status" value="1"/>
</dbReference>
<keyword evidence="20" id="KW-1185">Reference proteome</keyword>
<evidence type="ECO:0000256" key="15">
    <source>
        <dbReference type="SAM" id="Coils"/>
    </source>
</evidence>
<evidence type="ECO:0000256" key="13">
    <source>
        <dbReference type="ARBA" id="ARBA00023136"/>
    </source>
</evidence>